<dbReference type="KEGG" id="muo:115476056"/>
<dbReference type="GO" id="GO:0042060">
    <property type="term" value="P:wound healing"/>
    <property type="evidence" value="ECO:0007669"/>
    <property type="project" value="TreeGrafter"/>
</dbReference>
<dbReference type="FunFam" id="2.30.30.40:FF:000088">
    <property type="entry name" value="Periplakin"/>
    <property type="match status" value="1"/>
</dbReference>
<accession>A0A6P7YKR3</accession>
<feature type="domain" description="Periplakin/Envoplakin N-terminal" evidence="7">
    <location>
        <begin position="34"/>
        <end position="126"/>
    </location>
</feature>
<evidence type="ECO:0000256" key="5">
    <source>
        <dbReference type="SAM" id="Coils"/>
    </source>
</evidence>
<reference evidence="9" key="1">
    <citation type="submission" date="2025-08" db="UniProtKB">
        <authorList>
            <consortium name="RefSeq"/>
        </authorList>
    </citation>
    <scope>IDENTIFICATION</scope>
</reference>
<evidence type="ECO:0000256" key="2">
    <source>
        <dbReference type="ARBA" id="ARBA00022553"/>
    </source>
</evidence>
<dbReference type="Gene3D" id="1.20.58.60">
    <property type="match status" value="3"/>
</dbReference>
<dbReference type="FunFam" id="1.20.58.60:FF:000143">
    <property type="entry name" value="Periplakin"/>
    <property type="match status" value="1"/>
</dbReference>
<dbReference type="FunFam" id="1.20.58.60:FF:000030">
    <property type="entry name" value="Short stop, isoform K"/>
    <property type="match status" value="1"/>
</dbReference>
<evidence type="ECO:0000259" key="7">
    <source>
        <dbReference type="Pfam" id="PF23160"/>
    </source>
</evidence>
<evidence type="ECO:0000313" key="9">
    <source>
        <dbReference type="RefSeq" id="XP_030068042.1"/>
    </source>
</evidence>
<dbReference type="SUPFAM" id="SSF46966">
    <property type="entry name" value="Spectrin repeat"/>
    <property type="match status" value="2"/>
</dbReference>
<dbReference type="InterPro" id="IPR041615">
    <property type="entry name" value="Desmoplakin_SH3"/>
</dbReference>
<dbReference type="GO" id="GO:0045296">
    <property type="term" value="F:cadherin binding"/>
    <property type="evidence" value="ECO:0007669"/>
    <property type="project" value="TreeGrafter"/>
</dbReference>
<dbReference type="Pfam" id="PF17902">
    <property type="entry name" value="SH3_10"/>
    <property type="match status" value="1"/>
</dbReference>
<evidence type="ECO:0000313" key="8">
    <source>
        <dbReference type="Proteomes" id="UP000515156"/>
    </source>
</evidence>
<dbReference type="GeneID" id="115476056"/>
<evidence type="ECO:0000256" key="3">
    <source>
        <dbReference type="ARBA" id="ARBA00022737"/>
    </source>
</evidence>
<sequence length="597" mass="69723">MTSLFKKKNIGKYSPSVHSKTIINKELSELIERLQKNADQVERNIVDIDNKLQKDLEKIKTSQSVQNQQNTANTLSESEKLITVLEADAQQSRRLNHPQGDMIAEDIRQLKERLANLRIKHGQIYNISPEIAAPHVNWGKMIDEKQTALVNKGFANDLPNLEYQLEEHCIFNNEVKAIGPHIDMEGDKEYISNLQIKYQKLLSGSEQRHQDLNSLQDYMQRCTNELYWLDQQEKDRMQYDWSDQNLDYPSRRRQYENFINRNLEPKEDIVNKLHTEGEGLVEVGHPGKNAIEAHMEAVHADWKEYLNLLICEESHLKYMEDYHQFHRDAKDVQDLLKKVNTDLDQKYNPDFKDKYQLESLLCDLDDQEKALDKYDEVVKSLQKRSHQVIPLKYRRETPLKPIPVEALCDFDCEQGKISRGSQYTLNRNKGEMWEVMDSSGNKLDAPSVCFMIPPTDPEAISLMDSIASQHRSVKQKVTGCKNTLAHRYEDVRNDTSGDAQDVQEDSYVQAWTKVNNVPGQAREVLLYLFEMREQHKILRVWFENGSVQRHYDIHSLPEHIINKELSELIERLQKNADQVERNIVDIDNKLQKVCITQ</sequence>
<feature type="coiled-coil region" evidence="5">
    <location>
        <begin position="357"/>
        <end position="384"/>
    </location>
</feature>
<dbReference type="PANTHER" id="PTHR23169:SF10">
    <property type="entry name" value="PERIPLAKIN"/>
    <property type="match status" value="1"/>
</dbReference>
<name>A0A6P7YKR3_9AMPH</name>
<dbReference type="InterPro" id="IPR055419">
    <property type="entry name" value="Spectrin_PEPL/EVPL"/>
</dbReference>
<keyword evidence="2" id="KW-0597">Phosphoprotein</keyword>
<dbReference type="GO" id="GO:0045104">
    <property type="term" value="P:intermediate filament cytoskeleton organization"/>
    <property type="evidence" value="ECO:0007669"/>
    <property type="project" value="InterPro"/>
</dbReference>
<keyword evidence="8" id="KW-1185">Reference proteome</keyword>
<dbReference type="GO" id="GO:0005882">
    <property type="term" value="C:intermediate filament"/>
    <property type="evidence" value="ECO:0007669"/>
    <property type="project" value="TreeGrafter"/>
</dbReference>
<dbReference type="Proteomes" id="UP000515156">
    <property type="component" value="Chromosome 8"/>
</dbReference>
<keyword evidence="4 5" id="KW-0175">Coiled coil</keyword>
<dbReference type="GO" id="GO:0005198">
    <property type="term" value="F:structural molecule activity"/>
    <property type="evidence" value="ECO:0007669"/>
    <property type="project" value="TreeGrafter"/>
</dbReference>
<dbReference type="RefSeq" id="XP_030068042.1">
    <property type="nucleotide sequence ID" value="XM_030212182.1"/>
</dbReference>
<dbReference type="Pfam" id="PF23160">
    <property type="entry name" value="Spectrin_1st_PEPL"/>
    <property type="match status" value="1"/>
</dbReference>
<evidence type="ECO:0000256" key="1">
    <source>
        <dbReference type="ARBA" id="ARBA00009109"/>
    </source>
</evidence>
<comment type="similarity">
    <text evidence="1">Belongs to the plakin or cytolinker family.</text>
</comment>
<dbReference type="Gene3D" id="2.30.30.40">
    <property type="entry name" value="SH3 Domains"/>
    <property type="match status" value="1"/>
</dbReference>
<dbReference type="AlphaFoldDB" id="A0A6P7YKR3"/>
<dbReference type="InterPro" id="IPR043197">
    <property type="entry name" value="Plakin"/>
</dbReference>
<dbReference type="InterPro" id="IPR018159">
    <property type="entry name" value="Spectrin/alpha-actinin"/>
</dbReference>
<gene>
    <name evidence="9" type="primary">LOC115476056</name>
</gene>
<dbReference type="OrthoDB" id="29745at2759"/>
<proteinExistence type="inferred from homology"/>
<evidence type="ECO:0000256" key="4">
    <source>
        <dbReference type="ARBA" id="ARBA00023054"/>
    </source>
</evidence>
<feature type="coiled-coil region" evidence="5">
    <location>
        <begin position="24"/>
        <end position="58"/>
    </location>
</feature>
<organism evidence="8 9">
    <name type="scientific">Microcaecilia unicolor</name>
    <dbReference type="NCBI Taxonomy" id="1415580"/>
    <lineage>
        <taxon>Eukaryota</taxon>
        <taxon>Metazoa</taxon>
        <taxon>Chordata</taxon>
        <taxon>Craniata</taxon>
        <taxon>Vertebrata</taxon>
        <taxon>Euteleostomi</taxon>
        <taxon>Amphibia</taxon>
        <taxon>Gymnophiona</taxon>
        <taxon>Siphonopidae</taxon>
        <taxon>Microcaecilia</taxon>
    </lineage>
</organism>
<dbReference type="CDD" id="cd00176">
    <property type="entry name" value="SPEC"/>
    <property type="match status" value="1"/>
</dbReference>
<evidence type="ECO:0000259" key="6">
    <source>
        <dbReference type="Pfam" id="PF17902"/>
    </source>
</evidence>
<feature type="domain" description="Desmoplakin SH3" evidence="6">
    <location>
        <begin position="390"/>
        <end position="453"/>
    </location>
</feature>
<feature type="coiled-coil region" evidence="5">
    <location>
        <begin position="562"/>
        <end position="589"/>
    </location>
</feature>
<dbReference type="GO" id="GO:0005737">
    <property type="term" value="C:cytoplasm"/>
    <property type="evidence" value="ECO:0007669"/>
    <property type="project" value="TreeGrafter"/>
</dbReference>
<dbReference type="SMART" id="SM00150">
    <property type="entry name" value="SPEC"/>
    <property type="match status" value="2"/>
</dbReference>
<dbReference type="PANTHER" id="PTHR23169">
    <property type="entry name" value="ENVOPLAKIN"/>
    <property type="match status" value="1"/>
</dbReference>
<keyword evidence="3" id="KW-0677">Repeat</keyword>
<dbReference type="GO" id="GO:0016020">
    <property type="term" value="C:membrane"/>
    <property type="evidence" value="ECO:0007669"/>
    <property type="project" value="TreeGrafter"/>
</dbReference>
<protein>
    <submittedName>
        <fullName evidence="9">Periplakin-like</fullName>
    </submittedName>
</protein>
<dbReference type="InParanoid" id="A0A6P7YKR3"/>